<accession>A0ABZ0L8X3</accession>
<keyword evidence="2" id="KW-1185">Reference proteome</keyword>
<dbReference type="EMBL" id="CP129118">
    <property type="protein sequence ID" value="WOV88727.1"/>
    <property type="molecule type" value="Genomic_DNA"/>
</dbReference>
<evidence type="ECO:0000313" key="1">
    <source>
        <dbReference type="EMBL" id="WOV88727.1"/>
    </source>
</evidence>
<reference evidence="1 2" key="1">
    <citation type="submission" date="2023-06" db="EMBL/GenBank/DDBJ databases">
        <title>Sporosarcina sp. nov., isolated from Korean tranditional fermented seafood 'Jeotgal'.</title>
        <authorList>
            <person name="Yang A.I."/>
            <person name="Shin N.-R."/>
        </authorList>
    </citation>
    <scope>NUCLEOTIDE SEQUENCE [LARGE SCALE GENOMIC DNA]</scope>
    <source>
        <strain evidence="1 2">T2O-4</strain>
    </source>
</reference>
<evidence type="ECO:0000313" key="2">
    <source>
        <dbReference type="Proteomes" id="UP001303902"/>
    </source>
</evidence>
<dbReference type="RefSeq" id="WP_317970083.1">
    <property type="nucleotide sequence ID" value="NZ_CP129118.1"/>
</dbReference>
<dbReference type="Pfam" id="PF11104">
    <property type="entry name" value="PilM_2"/>
    <property type="match status" value="1"/>
</dbReference>
<name>A0ABZ0L8X3_9BACL</name>
<dbReference type="Gene3D" id="3.30.420.40">
    <property type="match status" value="2"/>
</dbReference>
<dbReference type="Proteomes" id="UP001303902">
    <property type="component" value="Chromosome"/>
</dbReference>
<sequence>MFAKLGKKTPISVELNDYIFRLLIKDPSAQGDYSIYESAIEEGLIHNGEILNELALFEHIKSTLGEWGMKKLPVNFFVPDPFVLMRPIDVPTDLRSGSLLGFIQMEVGHSIHLPFDNPVLDIHDANSDDGKAVLYAAPAQDVRRIASLYDDASLEPEIADVRMLANARFLLQSGVLVQGKTVLVADWIHNGVSIGIFGGDELEFLRFQEIQAPLADWKVESETDQLVTFSYIGDEMDYKNQLIDQVLEIGRIINFYQFSLHKGEKTVDEIVLMGDNPELRYIQEQLQEAQGQAITVIDNSFVNRSYPGLFGRHAALIGLSLKGEE</sequence>
<dbReference type="InterPro" id="IPR005883">
    <property type="entry name" value="PilM"/>
</dbReference>
<organism evidence="1 2">
    <name type="scientific">Sporosarcina oncorhynchi</name>
    <dbReference type="NCBI Taxonomy" id="3056444"/>
    <lineage>
        <taxon>Bacteria</taxon>
        <taxon>Bacillati</taxon>
        <taxon>Bacillota</taxon>
        <taxon>Bacilli</taxon>
        <taxon>Bacillales</taxon>
        <taxon>Caryophanaceae</taxon>
        <taxon>Sporosarcina</taxon>
    </lineage>
</organism>
<protein>
    <submittedName>
        <fullName evidence="1">Pilus assembly protein PilM</fullName>
    </submittedName>
</protein>
<proteinExistence type="predicted"/>
<gene>
    <name evidence="1" type="primary">pilM</name>
    <name evidence="1" type="ORF">QWT69_06365</name>
</gene>
<dbReference type="Gene3D" id="3.30.1490.300">
    <property type="match status" value="1"/>
</dbReference>